<evidence type="ECO:0000313" key="2">
    <source>
        <dbReference type="EMBL" id="MEI4770467.1"/>
    </source>
</evidence>
<evidence type="ECO:0008006" key="4">
    <source>
        <dbReference type="Google" id="ProtNLM"/>
    </source>
</evidence>
<name>A0ABU8F622_9BACI</name>
<evidence type="ECO:0000313" key="3">
    <source>
        <dbReference type="Proteomes" id="UP001364890"/>
    </source>
</evidence>
<feature type="transmembrane region" description="Helical" evidence="1">
    <location>
        <begin position="388"/>
        <end position="411"/>
    </location>
</feature>
<sequence length="513" mass="59003">MLKNKLIGLSILILVCIAGFLYWSTLQDQILPPSKDWSRSFQTNAIEGNFSKLHSVTEENGYTISLLDFNKLEVLSCDKELKCEGNRTIDDINTYKNSWSDQTDSYFIKENSLIHINKTSGEKIIAPEAVNFSKSENTLVYWTENNEVVILDSPFTIEKSRFKSKHPVYFVKILDNQIFVVTENKQEKLYTLYNITDNLTELFSFHIGGHENLLSVNIIQLKDMNYAIMLDKKVLAGGSSTKNIELAQFDLNKNQSSTFDKLSFLENETELALNDIQFPTVYQGQQGPIITFSASLYDPILGKINKIFVADLIDNTVKANAVTKVGNRYERSVLLNEETVAYLRMEGKNRILEYSSSNEIKKQETLAVMQGDYKAAFYTLLSNLINGFLLILFSIGWIILTFIVTYGSLFLFNKRRWVKSHEIAFVIHLVALFIFQSIFLVKFTYIQSIIDRIPFITENWHFILLLLLAIILSTIPLFIVRHNVSEETFNLFVLYTTFMNLSILFILIGPYLF</sequence>
<comment type="caution">
    <text evidence="2">The sequence shown here is derived from an EMBL/GenBank/DDBJ whole genome shotgun (WGS) entry which is preliminary data.</text>
</comment>
<organism evidence="2 3">
    <name type="scientific">Psychrobacillus mangrovi</name>
    <dbReference type="NCBI Taxonomy" id="3117745"/>
    <lineage>
        <taxon>Bacteria</taxon>
        <taxon>Bacillati</taxon>
        <taxon>Bacillota</taxon>
        <taxon>Bacilli</taxon>
        <taxon>Bacillales</taxon>
        <taxon>Bacillaceae</taxon>
        <taxon>Psychrobacillus</taxon>
    </lineage>
</organism>
<feature type="transmembrane region" description="Helical" evidence="1">
    <location>
        <begin position="460"/>
        <end position="480"/>
    </location>
</feature>
<evidence type="ECO:0000256" key="1">
    <source>
        <dbReference type="SAM" id="Phobius"/>
    </source>
</evidence>
<dbReference type="EMBL" id="JBAWSY010000009">
    <property type="protein sequence ID" value="MEI4770467.1"/>
    <property type="molecule type" value="Genomic_DNA"/>
</dbReference>
<feature type="transmembrane region" description="Helical" evidence="1">
    <location>
        <begin position="423"/>
        <end position="440"/>
    </location>
</feature>
<keyword evidence="3" id="KW-1185">Reference proteome</keyword>
<keyword evidence="1" id="KW-0472">Membrane</keyword>
<reference evidence="2 3" key="1">
    <citation type="submission" date="2024-01" db="EMBL/GenBank/DDBJ databases">
        <title>Seven novel Bacillus-like species.</title>
        <authorList>
            <person name="Liu G."/>
        </authorList>
    </citation>
    <scope>NUCLEOTIDE SEQUENCE [LARGE SCALE GENOMIC DNA]</scope>
    <source>
        <strain evidence="2 3">FJAT-51614</strain>
    </source>
</reference>
<proteinExistence type="predicted"/>
<gene>
    <name evidence="2" type="ORF">WAX74_12550</name>
</gene>
<feature type="transmembrane region" description="Helical" evidence="1">
    <location>
        <begin position="7"/>
        <end position="25"/>
    </location>
</feature>
<protein>
    <recommendedName>
        <fullName evidence="4">ABC transporter permease</fullName>
    </recommendedName>
</protein>
<feature type="transmembrane region" description="Helical" evidence="1">
    <location>
        <begin position="492"/>
        <end position="512"/>
    </location>
</feature>
<keyword evidence="1" id="KW-0812">Transmembrane</keyword>
<dbReference type="RefSeq" id="WP_336498030.1">
    <property type="nucleotide sequence ID" value="NZ_JBAWSY010000009.1"/>
</dbReference>
<dbReference type="Proteomes" id="UP001364890">
    <property type="component" value="Unassembled WGS sequence"/>
</dbReference>
<keyword evidence="1" id="KW-1133">Transmembrane helix</keyword>
<accession>A0ABU8F622</accession>